<accession>A0ABR7LHI9</accession>
<feature type="chain" id="PRO_5046029292" description="Secreted protein" evidence="1">
    <location>
        <begin position="32"/>
        <end position="147"/>
    </location>
</feature>
<protein>
    <recommendedName>
        <fullName evidence="4">Secreted protein</fullName>
    </recommendedName>
</protein>
<dbReference type="RefSeq" id="WP_187240887.1">
    <property type="nucleotide sequence ID" value="NZ_BAAAOK010000015.1"/>
</dbReference>
<feature type="signal peptide" evidence="1">
    <location>
        <begin position="1"/>
        <end position="31"/>
    </location>
</feature>
<keyword evidence="3" id="KW-1185">Reference proteome</keyword>
<evidence type="ECO:0000313" key="2">
    <source>
        <dbReference type="EMBL" id="MBC6463960.1"/>
    </source>
</evidence>
<comment type="caution">
    <text evidence="2">The sequence shown here is derived from an EMBL/GenBank/DDBJ whole genome shotgun (WGS) entry which is preliminary data.</text>
</comment>
<evidence type="ECO:0000313" key="3">
    <source>
        <dbReference type="Proteomes" id="UP000805614"/>
    </source>
</evidence>
<evidence type="ECO:0000256" key="1">
    <source>
        <dbReference type="SAM" id="SignalP"/>
    </source>
</evidence>
<proteinExistence type="predicted"/>
<dbReference type="EMBL" id="JABVEC010000001">
    <property type="protein sequence ID" value="MBC6463960.1"/>
    <property type="molecule type" value="Genomic_DNA"/>
</dbReference>
<keyword evidence="1" id="KW-0732">Signal</keyword>
<dbReference type="Proteomes" id="UP000805614">
    <property type="component" value="Unassembled WGS sequence"/>
</dbReference>
<reference evidence="2 3" key="1">
    <citation type="submission" date="2020-06" db="EMBL/GenBank/DDBJ databases">
        <title>Actinomadura xiongansis sp. nov., isolated from soil of Baiyangdian.</title>
        <authorList>
            <person name="Zhang X."/>
        </authorList>
    </citation>
    <scope>NUCLEOTIDE SEQUENCE [LARGE SCALE GENOMIC DNA]</scope>
    <source>
        <strain evidence="2 3">HBUM206468</strain>
    </source>
</reference>
<organism evidence="2 3">
    <name type="scientific">Actinomadura alba</name>
    <dbReference type="NCBI Taxonomy" id="406431"/>
    <lineage>
        <taxon>Bacteria</taxon>
        <taxon>Bacillati</taxon>
        <taxon>Actinomycetota</taxon>
        <taxon>Actinomycetes</taxon>
        <taxon>Streptosporangiales</taxon>
        <taxon>Thermomonosporaceae</taxon>
        <taxon>Actinomadura</taxon>
    </lineage>
</organism>
<name>A0ABR7LHI9_9ACTN</name>
<sequence length="147" mass="15807">MKRVRTRLGRSAILCTVAGTALALTATPALADEISTLVYGDSGAYLGSGKWVSATSGANENGYISAYDAYCDGDNGIIGALYKQVSGSWQRTNLVSQRGCGQTNTTQIKPPPTGPAYGAYVRFRVCKLLPDGTWKDCQDKYGYNRYQ</sequence>
<gene>
    <name evidence="2" type="ORF">HKK74_00380</name>
</gene>
<evidence type="ECO:0008006" key="4">
    <source>
        <dbReference type="Google" id="ProtNLM"/>
    </source>
</evidence>